<dbReference type="Proteomes" id="UP000230233">
    <property type="component" value="Unassembled WGS sequence"/>
</dbReference>
<organism evidence="2 3">
    <name type="scientific">Caenorhabditis nigoni</name>
    <dbReference type="NCBI Taxonomy" id="1611254"/>
    <lineage>
        <taxon>Eukaryota</taxon>
        <taxon>Metazoa</taxon>
        <taxon>Ecdysozoa</taxon>
        <taxon>Nematoda</taxon>
        <taxon>Chromadorea</taxon>
        <taxon>Rhabditida</taxon>
        <taxon>Rhabditina</taxon>
        <taxon>Rhabditomorpha</taxon>
        <taxon>Rhabditoidea</taxon>
        <taxon>Rhabditidae</taxon>
        <taxon>Peloderinae</taxon>
        <taxon>Caenorhabditis</taxon>
    </lineage>
</organism>
<comment type="caution">
    <text evidence="2">The sequence shown here is derived from an EMBL/GenBank/DDBJ whole genome shotgun (WGS) entry which is preliminary data.</text>
</comment>
<sequence length="130" mass="14634">MIMDLLFTMPITKYVKQEQRRKVGAVKKASGIQDTLTINEALKDNGNDAKKVCENFGSVLRVSIYIVILLLNYNVELQEHKSARLNYALRSQASIEAHEENMQAIQKKLTGSLREQGTTPPMASAIQRMP</sequence>
<dbReference type="AlphaFoldDB" id="A0A2G5S9Y6"/>
<gene>
    <name evidence="2" type="ORF">B9Z55_028769</name>
</gene>
<accession>A0A2G5S9Y6</accession>
<keyword evidence="3" id="KW-1185">Reference proteome</keyword>
<protein>
    <submittedName>
        <fullName evidence="2">Uncharacterized protein</fullName>
    </submittedName>
</protein>
<name>A0A2G5S9Y6_9PELO</name>
<dbReference type="EMBL" id="PDUG01000036">
    <property type="protein sequence ID" value="PIC11898.1"/>
    <property type="molecule type" value="Genomic_DNA"/>
</dbReference>
<reference evidence="3" key="1">
    <citation type="submission" date="2017-10" db="EMBL/GenBank/DDBJ databases">
        <title>Rapid genome shrinkage in a self-fertile nematode reveals novel sperm competition proteins.</title>
        <authorList>
            <person name="Yin D."/>
            <person name="Schwarz E.M."/>
            <person name="Thomas C.G."/>
            <person name="Felde R.L."/>
            <person name="Korf I.F."/>
            <person name="Cutter A.D."/>
            <person name="Schartner C.M."/>
            <person name="Ralston E.J."/>
            <person name="Meyer B.J."/>
            <person name="Haag E.S."/>
        </authorList>
    </citation>
    <scope>NUCLEOTIDE SEQUENCE [LARGE SCALE GENOMIC DNA]</scope>
    <source>
        <strain evidence="3">JU1422</strain>
    </source>
</reference>
<feature type="region of interest" description="Disordered" evidence="1">
    <location>
        <begin position="111"/>
        <end position="130"/>
    </location>
</feature>
<evidence type="ECO:0000313" key="2">
    <source>
        <dbReference type="EMBL" id="PIC11898.1"/>
    </source>
</evidence>
<evidence type="ECO:0000313" key="3">
    <source>
        <dbReference type="Proteomes" id="UP000230233"/>
    </source>
</evidence>
<proteinExistence type="predicted"/>
<evidence type="ECO:0000256" key="1">
    <source>
        <dbReference type="SAM" id="MobiDB-lite"/>
    </source>
</evidence>